<dbReference type="PANTHER" id="PTHR10174">
    <property type="entry name" value="ALPHA-TOCOPHEROL TRANSFER PROTEIN-RELATED"/>
    <property type="match status" value="1"/>
</dbReference>
<dbReference type="InterPro" id="IPR001251">
    <property type="entry name" value="CRAL-TRIO_dom"/>
</dbReference>
<dbReference type="InterPro" id="IPR036273">
    <property type="entry name" value="CRAL/TRIO_N_dom_sf"/>
</dbReference>
<organism evidence="2 3">
    <name type="scientific">Hermetia illucens</name>
    <name type="common">Black soldier fly</name>
    <dbReference type="NCBI Taxonomy" id="343691"/>
    <lineage>
        <taxon>Eukaryota</taxon>
        <taxon>Metazoa</taxon>
        <taxon>Ecdysozoa</taxon>
        <taxon>Arthropoda</taxon>
        <taxon>Hexapoda</taxon>
        <taxon>Insecta</taxon>
        <taxon>Pterygota</taxon>
        <taxon>Neoptera</taxon>
        <taxon>Endopterygota</taxon>
        <taxon>Diptera</taxon>
        <taxon>Brachycera</taxon>
        <taxon>Stratiomyomorpha</taxon>
        <taxon>Stratiomyidae</taxon>
        <taxon>Hermetiinae</taxon>
        <taxon>Hermetia</taxon>
    </lineage>
</organism>
<dbReference type="PROSITE" id="PS50191">
    <property type="entry name" value="CRAL_TRIO"/>
    <property type="match status" value="1"/>
</dbReference>
<name>A0A7R8YYD8_HERIL</name>
<dbReference type="OMA" id="CARGIVA"/>
<gene>
    <name evidence="2" type="ORF">HERILL_LOCUS12868</name>
</gene>
<evidence type="ECO:0000259" key="1">
    <source>
        <dbReference type="PROSITE" id="PS50191"/>
    </source>
</evidence>
<dbReference type="AlphaFoldDB" id="A0A7R8YYD8"/>
<dbReference type="EMBL" id="LR899013">
    <property type="protein sequence ID" value="CAD7090384.1"/>
    <property type="molecule type" value="Genomic_DNA"/>
</dbReference>
<reference evidence="2 3" key="1">
    <citation type="submission" date="2020-11" db="EMBL/GenBank/DDBJ databases">
        <authorList>
            <person name="Wallbank WR R."/>
            <person name="Pardo Diaz C."/>
            <person name="Kozak K."/>
            <person name="Martin S."/>
            <person name="Jiggins C."/>
            <person name="Moest M."/>
            <person name="Warren A I."/>
            <person name="Generalovic N T."/>
            <person name="Byers J.R.P. K."/>
            <person name="Montejo-Kovacevich G."/>
            <person name="Yen C E."/>
        </authorList>
    </citation>
    <scope>NUCLEOTIDE SEQUENCE [LARGE SCALE GENOMIC DNA]</scope>
</reference>
<dbReference type="InterPro" id="IPR036865">
    <property type="entry name" value="CRAL-TRIO_dom_sf"/>
</dbReference>
<evidence type="ECO:0000313" key="2">
    <source>
        <dbReference type="EMBL" id="CAD7090384.1"/>
    </source>
</evidence>
<dbReference type="GO" id="GO:0016020">
    <property type="term" value="C:membrane"/>
    <property type="evidence" value="ECO:0007669"/>
    <property type="project" value="TreeGrafter"/>
</dbReference>
<dbReference type="CDD" id="cd00170">
    <property type="entry name" value="SEC14"/>
    <property type="match status" value="1"/>
</dbReference>
<dbReference type="SUPFAM" id="SSF46938">
    <property type="entry name" value="CRAL/TRIO N-terminal domain"/>
    <property type="match status" value="1"/>
</dbReference>
<feature type="domain" description="CRAL-TRIO" evidence="1">
    <location>
        <begin position="87"/>
        <end position="273"/>
    </location>
</feature>
<dbReference type="OrthoDB" id="6682367at2759"/>
<dbReference type="SUPFAM" id="SSF52087">
    <property type="entry name" value="CRAL/TRIO domain"/>
    <property type="match status" value="1"/>
</dbReference>
<protein>
    <recommendedName>
        <fullName evidence="1">CRAL-TRIO domain-containing protein</fullName>
    </recommendedName>
</protein>
<dbReference type="Pfam" id="PF00650">
    <property type="entry name" value="CRAL_TRIO"/>
    <property type="match status" value="1"/>
</dbReference>
<dbReference type="PANTHER" id="PTHR10174:SF224">
    <property type="entry name" value="RETINOL-BINDING PROTEIN PINTA"/>
    <property type="match status" value="1"/>
</dbReference>
<evidence type="ECO:0000313" key="3">
    <source>
        <dbReference type="Proteomes" id="UP000594454"/>
    </source>
</evidence>
<dbReference type="Gene3D" id="1.10.8.20">
    <property type="entry name" value="N-terminal domain of phosphatidylinositol transfer protein sec14p"/>
    <property type="match status" value="1"/>
</dbReference>
<sequence>MQSSTELQGEEPDCSIDISEAEAGSIQEIREWLADNPHINACEDHLNLVFFLRGCKHDLDKTKDKIRRFYMMRAERTEWFVDRDPFLPKMQELLEIGVFLPLLVKDDSNRHIFVIRTSAHNPKIHHMNDVFKISKMILDLTLRLHPEISTQGLVAIFDMHGATLSHALQLNPALIKRSVESWLIYPCKPKLLEFVNAPTHVNVVLNTFRFFMPAKMKSRLFVRKGAPTIKAALPRELGGGGKSYNELTKFWKEKVEENVEFFKYDEKFRTQIP</sequence>
<dbReference type="Proteomes" id="UP000594454">
    <property type="component" value="Chromosome 5"/>
</dbReference>
<keyword evidence="3" id="KW-1185">Reference proteome</keyword>
<dbReference type="InParanoid" id="A0A7R8YYD8"/>
<proteinExistence type="predicted"/>
<accession>A0A7R8YYD8</accession>
<dbReference type="Gene3D" id="1.20.5.1200">
    <property type="entry name" value="Alpha-tocopherol transfer"/>
    <property type="match status" value="1"/>
</dbReference>
<dbReference type="Gene3D" id="3.40.525.10">
    <property type="entry name" value="CRAL-TRIO lipid binding domain"/>
    <property type="match status" value="1"/>
</dbReference>
<dbReference type="GO" id="GO:1902936">
    <property type="term" value="F:phosphatidylinositol bisphosphate binding"/>
    <property type="evidence" value="ECO:0007669"/>
    <property type="project" value="TreeGrafter"/>
</dbReference>